<reference evidence="2 3" key="1">
    <citation type="submission" date="2019-07" db="EMBL/GenBank/DDBJ databases">
        <title>The draft genome sequence of Aquimarina algiphila M91.</title>
        <authorList>
            <person name="Meng X."/>
        </authorList>
    </citation>
    <scope>NUCLEOTIDE SEQUENCE [LARGE SCALE GENOMIC DNA]</scope>
    <source>
        <strain evidence="2 3">M91</strain>
    </source>
</reference>
<dbReference type="OrthoDB" id="353549at2"/>
<proteinExistence type="predicted"/>
<dbReference type="InterPro" id="IPR038434">
    <property type="entry name" value="YARHG_sf"/>
</dbReference>
<dbReference type="Pfam" id="PF13308">
    <property type="entry name" value="YARHG"/>
    <property type="match status" value="1"/>
</dbReference>
<dbReference type="EMBL" id="VLNR01000013">
    <property type="protein sequence ID" value="TSE09486.1"/>
    <property type="molecule type" value="Genomic_DNA"/>
</dbReference>
<organism evidence="2 3">
    <name type="scientific">Aquimarina algiphila</name>
    <dbReference type="NCBI Taxonomy" id="2047982"/>
    <lineage>
        <taxon>Bacteria</taxon>
        <taxon>Pseudomonadati</taxon>
        <taxon>Bacteroidota</taxon>
        <taxon>Flavobacteriia</taxon>
        <taxon>Flavobacteriales</taxon>
        <taxon>Flavobacteriaceae</taxon>
        <taxon>Aquimarina</taxon>
    </lineage>
</organism>
<evidence type="ECO:0000313" key="2">
    <source>
        <dbReference type="EMBL" id="TSE09486.1"/>
    </source>
</evidence>
<evidence type="ECO:0000313" key="3">
    <source>
        <dbReference type="Proteomes" id="UP000318833"/>
    </source>
</evidence>
<comment type="caution">
    <text evidence="2">The sequence shown here is derived from an EMBL/GenBank/DDBJ whole genome shotgun (WGS) entry which is preliminary data.</text>
</comment>
<name>A0A554VMF2_9FLAO</name>
<dbReference type="SMART" id="SM01324">
    <property type="entry name" value="YARHG"/>
    <property type="match status" value="1"/>
</dbReference>
<dbReference type="AlphaFoldDB" id="A0A554VMF2"/>
<evidence type="ECO:0000259" key="1">
    <source>
        <dbReference type="SMART" id="SM01324"/>
    </source>
</evidence>
<dbReference type="RefSeq" id="WP_143916128.1">
    <property type="nucleotide sequence ID" value="NZ_CANMIK010000003.1"/>
</dbReference>
<protein>
    <submittedName>
        <fullName evidence="2">YARHG domain-containing protein</fullName>
    </submittedName>
</protein>
<sequence>MQRKILVFSFLLIAFGLHAEPFFSIYPNRLNFENYPTITTTCVIRNEGSFRMTKANIDQFNFSLTENGLYIPEITYKIIQIVDNDHVVVKLSYTSLSPLYINRDITFFLNAEDHFTFDGENYIFFNNGTIVNREMKPYFVHKHLTKQESNQNNIKPDPFLYSDKSLFECSLEELRLMRNEYYAQKGYVFKNEQFNNYFGSKKWYSPTVTNLKQIAFTEEEKAEIAFIQYYEQIKSNPLFPAIDTIKYYDNDMIKEVLCTNQKTYNFWGSSKEKEQILLNSTYVYYDKEKRQPKRIGYFNLYHKQEQFREYHNNGIVNEELFIRKNGSDSHTAFQEKYHNTGKKRKESDFQHNISAFDIESRKQEESDWHIVWEYYTTSQHKDIDSTQTIRDIYSYATVYDFHTTQTPSEKEMSQIVTQSLTTNSDQEYFFDELVKLYEQEYPKSNGLELSTNNYIKDKDAAYIHSLDLYNTRESVLLCSQHQVSYVYISMSNKRYEQKLYDESPALIGADHAILYDDSSAEEIDKKYKVQYWNNEKKQLEFVDLFHPDMEYGTYILFMKITFPEHKKTFYSDKYTLEYIPSEEIN</sequence>
<dbReference type="Proteomes" id="UP000318833">
    <property type="component" value="Unassembled WGS sequence"/>
</dbReference>
<keyword evidence="3" id="KW-1185">Reference proteome</keyword>
<dbReference type="Gene3D" id="1.20.58.1690">
    <property type="match status" value="1"/>
</dbReference>
<gene>
    <name evidence="2" type="ORF">FOF46_08250</name>
</gene>
<accession>A0A554VMF2</accession>
<dbReference type="InterPro" id="IPR025582">
    <property type="entry name" value="YARHG_dom"/>
</dbReference>
<feature type="domain" description="YARHG" evidence="1">
    <location>
        <begin position="151"/>
        <end position="232"/>
    </location>
</feature>